<dbReference type="PANTHER" id="PTHR47027:SF20">
    <property type="entry name" value="REVERSE TRANSCRIPTASE-LIKE PROTEIN WITH RNA-DIRECTED DNA POLYMERASE DOMAIN"/>
    <property type="match status" value="1"/>
</dbReference>
<reference evidence="1" key="2">
    <citation type="submission" date="2025-09" db="UniProtKB">
        <authorList>
            <consortium name="Ensembl"/>
        </authorList>
    </citation>
    <scope>IDENTIFICATION</scope>
</reference>
<dbReference type="OMA" id="ICIVLEH"/>
<proteinExistence type="predicted"/>
<sequence length="289" mass="32996">MSERSSCSASFGNVKISHLDFAGDAVIFAETPYILLGVLKVLNEESELLGLRVPWVKTNIQAFNDILDAAILSVPVCGEDIEVTEGFTFLGSDIHVPAGCEPEVNRRLGRAWGVMDSLDHGVWCCWYLCGRAKVRVFRPLVLPVLFFGCETWTLTRDLRWRLNSFGTRSLQRIFGYHWLDFVSNKQLLRETQMRSVICIVLEHQLQLYGHVACFLDADPAHQIISARESREWRRPMGRPRVSWLQQVDQHLKEMGMGQAFAWGMARRRPLEYRRKVDAATHCSGTCSHT</sequence>
<keyword evidence="2" id="KW-1185">Reference proteome</keyword>
<dbReference type="Ensembl" id="ENSEBUT00000003770.1">
    <property type="protein sequence ID" value="ENSEBUP00000003400.1"/>
    <property type="gene ID" value="ENSEBUG00000002482.1"/>
</dbReference>
<protein>
    <submittedName>
        <fullName evidence="1">Uncharacterized protein</fullName>
    </submittedName>
</protein>
<name>A0A8C4N735_EPTBU</name>
<accession>A0A8C4N735</accession>
<evidence type="ECO:0000313" key="2">
    <source>
        <dbReference type="Proteomes" id="UP000694388"/>
    </source>
</evidence>
<dbReference type="AlphaFoldDB" id="A0A8C4N735"/>
<dbReference type="GeneTree" id="ENSGT00940000162286"/>
<organism evidence="1 2">
    <name type="scientific">Eptatretus burgeri</name>
    <name type="common">Inshore hagfish</name>
    <dbReference type="NCBI Taxonomy" id="7764"/>
    <lineage>
        <taxon>Eukaryota</taxon>
        <taxon>Metazoa</taxon>
        <taxon>Chordata</taxon>
        <taxon>Craniata</taxon>
        <taxon>Vertebrata</taxon>
        <taxon>Cyclostomata</taxon>
        <taxon>Myxini</taxon>
        <taxon>Myxiniformes</taxon>
        <taxon>Myxinidae</taxon>
        <taxon>Eptatretinae</taxon>
        <taxon>Eptatretus</taxon>
    </lineage>
</organism>
<dbReference type="PANTHER" id="PTHR47027">
    <property type="entry name" value="REVERSE TRANSCRIPTASE DOMAIN-CONTAINING PROTEIN"/>
    <property type="match status" value="1"/>
</dbReference>
<evidence type="ECO:0000313" key="1">
    <source>
        <dbReference type="Ensembl" id="ENSEBUP00000003400.1"/>
    </source>
</evidence>
<reference evidence="1" key="1">
    <citation type="submission" date="2025-08" db="UniProtKB">
        <authorList>
            <consortium name="Ensembl"/>
        </authorList>
    </citation>
    <scope>IDENTIFICATION</scope>
</reference>
<dbReference type="Proteomes" id="UP000694388">
    <property type="component" value="Unplaced"/>
</dbReference>